<dbReference type="EMBL" id="BMFN01000002">
    <property type="protein sequence ID" value="GGF71099.1"/>
    <property type="molecule type" value="Genomic_DNA"/>
</dbReference>
<accession>A0ACB5PTS3</accession>
<keyword evidence="2" id="KW-1185">Reference proteome</keyword>
<name>A0ACB5PTS3_9BACT</name>
<evidence type="ECO:0000313" key="1">
    <source>
        <dbReference type="EMBL" id="GGF71099.1"/>
    </source>
</evidence>
<dbReference type="Proteomes" id="UP000605392">
    <property type="component" value="Unassembled WGS sequence"/>
</dbReference>
<evidence type="ECO:0000313" key="2">
    <source>
        <dbReference type="Proteomes" id="UP000605392"/>
    </source>
</evidence>
<protein>
    <submittedName>
        <fullName evidence="1">Membrane protein</fullName>
    </submittedName>
</protein>
<proteinExistence type="predicted"/>
<sequence>MAEHLHRTPLIAAGVLMGAGLGGFVDGIVLHQILQWHNMLSAKYPPDTLFTAKANMYWDGIFHAAVWVMTAVGLRMLWAAGRRPDVPWSGRTFGGALVMGWGLFNVIEGIIDHQLLGLHHVREYVDDKLPWDVGFLAFGALQILVGWLLIKAGRADTAVRGEL</sequence>
<organism evidence="1 2">
    <name type="scientific">Hymenobacter qilianensis</name>
    <dbReference type="NCBI Taxonomy" id="1385715"/>
    <lineage>
        <taxon>Bacteria</taxon>
        <taxon>Pseudomonadati</taxon>
        <taxon>Bacteroidota</taxon>
        <taxon>Cytophagia</taxon>
        <taxon>Cytophagales</taxon>
        <taxon>Hymenobacteraceae</taxon>
        <taxon>Hymenobacter</taxon>
    </lineage>
</organism>
<reference evidence="1 2" key="1">
    <citation type="journal article" date="2019" name="Int. J. Syst. Evol. Microbiol.">
        <title>The Global Catalogue of Microorganisms (GCM) 10K type strain sequencing project: providing services to taxonomists for standard genome sequencing and annotation.</title>
        <authorList>
            <consortium name="The Broad Institute Genomics Platform"/>
            <consortium name="The Broad Institute Genome Sequencing Center for Infectious Disease"/>
            <person name="Wu L."/>
            <person name="Ma J."/>
        </authorList>
    </citation>
    <scope>NUCLEOTIDE SEQUENCE [LARGE SCALE GENOMIC DNA]</scope>
    <source>
        <strain evidence="1 2">CGMCC 1.12720</strain>
    </source>
</reference>
<comment type="caution">
    <text evidence="1">The sequence shown here is derived from an EMBL/GenBank/DDBJ whole genome shotgun (WGS) entry which is preliminary data.</text>
</comment>
<gene>
    <name evidence="1" type="ORF">GCM10011375_27820</name>
</gene>